<dbReference type="CDD" id="cd02248">
    <property type="entry name" value="Peptidase_C1A"/>
    <property type="match status" value="1"/>
</dbReference>
<dbReference type="Pfam" id="PF08246">
    <property type="entry name" value="Inhibitor_I29"/>
    <property type="match status" value="1"/>
</dbReference>
<dbReference type="Gene3D" id="3.90.70.10">
    <property type="entry name" value="Cysteine proteinases"/>
    <property type="match status" value="1"/>
</dbReference>
<evidence type="ECO:0000256" key="6">
    <source>
        <dbReference type="ARBA" id="ARBA00023157"/>
    </source>
</evidence>
<dbReference type="InterPro" id="IPR013201">
    <property type="entry name" value="Prot_inhib_I29"/>
</dbReference>
<dbReference type="SMART" id="SM00645">
    <property type="entry name" value="Pept_C1"/>
    <property type="match status" value="1"/>
</dbReference>
<dbReference type="Proteomes" id="UP000694888">
    <property type="component" value="Unplaced"/>
</dbReference>
<evidence type="ECO:0000313" key="10">
    <source>
        <dbReference type="RefSeq" id="XP_012938652.1"/>
    </source>
</evidence>
<feature type="domain" description="Cathepsin propeptide inhibitor" evidence="8">
    <location>
        <begin position="2"/>
        <end position="47"/>
    </location>
</feature>
<evidence type="ECO:0000259" key="7">
    <source>
        <dbReference type="SMART" id="SM00645"/>
    </source>
</evidence>
<protein>
    <submittedName>
        <fullName evidence="10">Cathepsin L1</fullName>
    </submittedName>
</protein>
<evidence type="ECO:0000313" key="9">
    <source>
        <dbReference type="Proteomes" id="UP000694888"/>
    </source>
</evidence>
<dbReference type="InterPro" id="IPR039417">
    <property type="entry name" value="Peptidase_C1A_papain-like"/>
</dbReference>
<reference evidence="10" key="1">
    <citation type="submission" date="2025-08" db="UniProtKB">
        <authorList>
            <consortium name="RefSeq"/>
        </authorList>
    </citation>
    <scope>IDENTIFICATION</scope>
</reference>
<evidence type="ECO:0000256" key="4">
    <source>
        <dbReference type="ARBA" id="ARBA00022807"/>
    </source>
</evidence>
<dbReference type="PROSITE" id="PS00139">
    <property type="entry name" value="THIOL_PROTEASE_CYS"/>
    <property type="match status" value="1"/>
</dbReference>
<keyword evidence="3" id="KW-0378">Hydrolase</keyword>
<dbReference type="PANTHER" id="PTHR12411">
    <property type="entry name" value="CYSTEINE PROTEASE FAMILY C1-RELATED"/>
    <property type="match status" value="1"/>
</dbReference>
<dbReference type="PRINTS" id="PR00705">
    <property type="entry name" value="PAPAIN"/>
</dbReference>
<dbReference type="InterPro" id="IPR038765">
    <property type="entry name" value="Papain-like_cys_pep_sf"/>
</dbReference>
<comment type="similarity">
    <text evidence="1">Belongs to the peptidase C1 family.</text>
</comment>
<proteinExistence type="inferred from homology"/>
<dbReference type="RefSeq" id="XP_012938652.1">
    <property type="nucleotide sequence ID" value="XM_013083198.2"/>
</dbReference>
<dbReference type="PROSITE" id="PS00639">
    <property type="entry name" value="THIOL_PROTEASE_HIS"/>
    <property type="match status" value="1"/>
</dbReference>
<keyword evidence="9" id="KW-1185">Reference proteome</keyword>
<evidence type="ECO:0000256" key="5">
    <source>
        <dbReference type="ARBA" id="ARBA00023145"/>
    </source>
</evidence>
<dbReference type="InterPro" id="IPR000668">
    <property type="entry name" value="Peptidase_C1A_C"/>
</dbReference>
<dbReference type="Pfam" id="PF00112">
    <property type="entry name" value="Peptidase_C1"/>
    <property type="match status" value="1"/>
</dbReference>
<keyword evidence="2" id="KW-0645">Protease</keyword>
<dbReference type="InterPro" id="IPR013128">
    <property type="entry name" value="Peptidase_C1A"/>
</dbReference>
<organism evidence="9 10">
    <name type="scientific">Aplysia californica</name>
    <name type="common">California sea hare</name>
    <dbReference type="NCBI Taxonomy" id="6500"/>
    <lineage>
        <taxon>Eukaryota</taxon>
        <taxon>Metazoa</taxon>
        <taxon>Spiralia</taxon>
        <taxon>Lophotrochozoa</taxon>
        <taxon>Mollusca</taxon>
        <taxon>Gastropoda</taxon>
        <taxon>Heterobranchia</taxon>
        <taxon>Euthyneura</taxon>
        <taxon>Tectipleura</taxon>
        <taxon>Aplysiida</taxon>
        <taxon>Aplysioidea</taxon>
        <taxon>Aplysiidae</taxon>
        <taxon>Aplysia</taxon>
    </lineage>
</organism>
<dbReference type="GeneID" id="101845698"/>
<feature type="domain" description="Peptidase C1A papain C-terminal" evidence="7">
    <location>
        <begin position="84"/>
        <end position="299"/>
    </location>
</feature>
<dbReference type="InterPro" id="IPR025660">
    <property type="entry name" value="Pept_his_AS"/>
</dbReference>
<keyword evidence="6" id="KW-1015">Disulfide bond</keyword>
<name>A0ABM1A117_APLCA</name>
<evidence type="ECO:0000256" key="1">
    <source>
        <dbReference type="ARBA" id="ARBA00008455"/>
    </source>
</evidence>
<gene>
    <name evidence="10" type="primary">LOC101845698</name>
</gene>
<evidence type="ECO:0000259" key="8">
    <source>
        <dbReference type="SMART" id="SM00848"/>
    </source>
</evidence>
<dbReference type="InterPro" id="IPR000169">
    <property type="entry name" value="Pept_cys_AS"/>
</dbReference>
<evidence type="ECO:0000256" key="3">
    <source>
        <dbReference type="ARBA" id="ARBA00022801"/>
    </source>
</evidence>
<evidence type="ECO:0000256" key="2">
    <source>
        <dbReference type="ARBA" id="ARBA00022670"/>
    </source>
</evidence>
<dbReference type="SMART" id="SM00848">
    <property type="entry name" value="Inhibitor_I29"/>
    <property type="match status" value="1"/>
</dbReference>
<accession>A0ABM1A117</accession>
<keyword evidence="4" id="KW-0788">Thiol protease</keyword>
<keyword evidence="5" id="KW-0865">Zymogen</keyword>
<sequence length="303" mass="33338">MEESVHRLEIFIANVKTIEAHNWRYHLGQTSYYMGLNYFADMTFTEFKKYNRLGEFSTIPKGQLAMNFGVCSEYAPVWPRRSPLPATVDWTQKGAVTPIKNQQQCGSCWTFSATGSIEGQNFLKSGKLISLSEQQIVDCCQLSDCSGCEGGLMDSAFRFVNSTNGLESEADYPYTATDDMCAYNPGLAKVRVTGCDDIQEASESDLQDATANVGPISVAIDASHGSFQMYSGGVYYEPECDPQSLDHGVLVVGYGSLEGQDYWKVKNSWGVMWGMNGFILMSRDQNNNCGIASSASFPHTATA</sequence>
<dbReference type="SUPFAM" id="SSF54001">
    <property type="entry name" value="Cysteine proteinases"/>
    <property type="match status" value="1"/>
</dbReference>